<proteinExistence type="predicted"/>
<name>A0A645BV74_9ZZZZ</name>
<accession>A0A645BV74</accession>
<keyword evidence="1" id="KW-1133">Transmembrane helix</keyword>
<organism evidence="2">
    <name type="scientific">bioreactor metagenome</name>
    <dbReference type="NCBI Taxonomy" id="1076179"/>
    <lineage>
        <taxon>unclassified sequences</taxon>
        <taxon>metagenomes</taxon>
        <taxon>ecological metagenomes</taxon>
    </lineage>
</organism>
<reference evidence="2" key="1">
    <citation type="submission" date="2019-08" db="EMBL/GenBank/DDBJ databases">
        <authorList>
            <person name="Kucharzyk K."/>
            <person name="Murdoch R.W."/>
            <person name="Higgins S."/>
            <person name="Loffler F."/>
        </authorList>
    </citation>
    <scope>NUCLEOTIDE SEQUENCE</scope>
</reference>
<dbReference type="AlphaFoldDB" id="A0A645BV74"/>
<protein>
    <submittedName>
        <fullName evidence="2">Uncharacterized protein</fullName>
    </submittedName>
</protein>
<keyword evidence="1" id="KW-0812">Transmembrane</keyword>
<comment type="caution">
    <text evidence="2">The sequence shown here is derived from an EMBL/GenBank/DDBJ whole genome shotgun (WGS) entry which is preliminary data.</text>
</comment>
<gene>
    <name evidence="2" type="ORF">SDC9_116295</name>
</gene>
<dbReference type="EMBL" id="VSSQ01022812">
    <property type="protein sequence ID" value="MPM69350.1"/>
    <property type="molecule type" value="Genomic_DNA"/>
</dbReference>
<keyword evidence="1" id="KW-0472">Membrane</keyword>
<sequence>MLACLRLIIKPRLQHVLINRRERHRQQRRQRTRTSQPLAALLGLSTSRSHLPQVVEIARLPRIPPLRPAVLQIDRPKIADRERFRLCLGLLFFGPGNCLLAYVARIFALINHPLQLSRFCLRLRNAPRRWAAYGDANVAPMKWSLKDIGGLAVRRHAKAQPPCCCVPQKRLRFVWWALEC</sequence>
<feature type="transmembrane region" description="Helical" evidence="1">
    <location>
        <begin position="86"/>
        <end position="110"/>
    </location>
</feature>
<evidence type="ECO:0000256" key="1">
    <source>
        <dbReference type="SAM" id="Phobius"/>
    </source>
</evidence>
<evidence type="ECO:0000313" key="2">
    <source>
        <dbReference type="EMBL" id="MPM69350.1"/>
    </source>
</evidence>